<comment type="subcellular location">
    <subcellularLocation>
        <location evidence="1">Nucleus</location>
    </subcellularLocation>
</comment>
<feature type="region of interest" description="Disordered" evidence="2">
    <location>
        <begin position="1"/>
        <end position="187"/>
    </location>
</feature>
<feature type="compositionally biased region" description="Polar residues" evidence="2">
    <location>
        <begin position="63"/>
        <end position="79"/>
    </location>
</feature>
<dbReference type="PhylomeDB" id="B4JQH7"/>
<feature type="non-terminal residue" evidence="4">
    <location>
        <position position="1"/>
    </location>
</feature>
<sequence>VWFQNRRAKWRKAERLKDEQRKRENGESSSSLDKLHDSRESSPDITGEIDDDMDELPPRQRSHSPLTNGPLEQQHSRSPTGGHHLDSSDNERPLSSTQLTATPHSASQSLGSISAGSPSPGMREHTPMAGGLGPSSPSNSRNTDSPIEVGGPMSLTTGSRMAASSNNSASSTPTPTTPHAAQMQHSAAAAAFGSHIFGSFGAGSVANDR</sequence>
<dbReference type="HOGENOM" id="CLU_080258_0_0_1"/>
<evidence type="ECO:0000313" key="5">
    <source>
        <dbReference type="Proteomes" id="UP000001070"/>
    </source>
</evidence>
<keyword evidence="5" id="KW-1185">Reference proteome</keyword>
<accession>B4JQH7</accession>
<protein>
    <submittedName>
        <fullName evidence="4">GH13699</fullName>
    </submittedName>
</protein>
<feature type="compositionally biased region" description="Polar residues" evidence="2">
    <location>
        <begin position="93"/>
        <end position="117"/>
    </location>
</feature>
<dbReference type="KEGG" id="dgr:6566756"/>
<evidence type="ECO:0000256" key="2">
    <source>
        <dbReference type="SAM" id="MobiDB-lite"/>
    </source>
</evidence>
<evidence type="ECO:0000259" key="3">
    <source>
        <dbReference type="PROSITE" id="PS50071"/>
    </source>
</evidence>
<dbReference type="PROSITE" id="PS50071">
    <property type="entry name" value="HOMEOBOX_2"/>
    <property type="match status" value="1"/>
</dbReference>
<dbReference type="GO" id="GO:0003677">
    <property type="term" value="F:DNA binding"/>
    <property type="evidence" value="ECO:0007669"/>
    <property type="project" value="UniProtKB-UniRule"/>
</dbReference>
<dbReference type="GO" id="GO:0005634">
    <property type="term" value="C:nucleus"/>
    <property type="evidence" value="ECO:0007669"/>
    <property type="project" value="UniProtKB-SubCell"/>
</dbReference>
<evidence type="ECO:0000256" key="1">
    <source>
        <dbReference type="PROSITE-ProRule" id="PRU00108"/>
    </source>
</evidence>
<dbReference type="AlphaFoldDB" id="B4JQH7"/>
<reference evidence="4 5" key="1">
    <citation type="journal article" date="2007" name="Nature">
        <title>Evolution of genes and genomes on the Drosophila phylogeny.</title>
        <authorList>
            <consortium name="Drosophila 12 Genomes Consortium"/>
            <person name="Clark A.G."/>
            <person name="Eisen M.B."/>
            <person name="Smith D.R."/>
            <person name="Bergman C.M."/>
            <person name="Oliver B."/>
            <person name="Markow T.A."/>
            <person name="Kaufman T.C."/>
            <person name="Kellis M."/>
            <person name="Gelbart W."/>
            <person name="Iyer V.N."/>
            <person name="Pollard D.A."/>
            <person name="Sackton T.B."/>
            <person name="Larracuente A.M."/>
            <person name="Singh N.D."/>
            <person name="Abad J.P."/>
            <person name="Abt D.N."/>
            <person name="Adryan B."/>
            <person name="Aguade M."/>
            <person name="Akashi H."/>
            <person name="Anderson W.W."/>
            <person name="Aquadro C.F."/>
            <person name="Ardell D.H."/>
            <person name="Arguello R."/>
            <person name="Artieri C.G."/>
            <person name="Barbash D.A."/>
            <person name="Barker D."/>
            <person name="Barsanti P."/>
            <person name="Batterham P."/>
            <person name="Batzoglou S."/>
            <person name="Begun D."/>
            <person name="Bhutkar A."/>
            <person name="Blanco E."/>
            <person name="Bosak S.A."/>
            <person name="Bradley R.K."/>
            <person name="Brand A.D."/>
            <person name="Brent M.R."/>
            <person name="Brooks A.N."/>
            <person name="Brown R.H."/>
            <person name="Butlin R.K."/>
            <person name="Caggese C."/>
            <person name="Calvi B.R."/>
            <person name="Bernardo de Carvalho A."/>
            <person name="Caspi A."/>
            <person name="Castrezana S."/>
            <person name="Celniker S.E."/>
            <person name="Chang J.L."/>
            <person name="Chapple C."/>
            <person name="Chatterji S."/>
            <person name="Chinwalla A."/>
            <person name="Civetta A."/>
            <person name="Clifton S.W."/>
            <person name="Comeron J.M."/>
            <person name="Costello J.C."/>
            <person name="Coyne J.A."/>
            <person name="Daub J."/>
            <person name="David R.G."/>
            <person name="Delcher A.L."/>
            <person name="Delehaunty K."/>
            <person name="Do C.B."/>
            <person name="Ebling H."/>
            <person name="Edwards K."/>
            <person name="Eickbush T."/>
            <person name="Evans J.D."/>
            <person name="Filipski A."/>
            <person name="Findeiss S."/>
            <person name="Freyhult E."/>
            <person name="Fulton L."/>
            <person name="Fulton R."/>
            <person name="Garcia A.C."/>
            <person name="Gardiner A."/>
            <person name="Garfield D.A."/>
            <person name="Garvin B.E."/>
            <person name="Gibson G."/>
            <person name="Gilbert D."/>
            <person name="Gnerre S."/>
            <person name="Godfrey J."/>
            <person name="Good R."/>
            <person name="Gotea V."/>
            <person name="Gravely B."/>
            <person name="Greenberg A.J."/>
            <person name="Griffiths-Jones S."/>
            <person name="Gross S."/>
            <person name="Guigo R."/>
            <person name="Gustafson E.A."/>
            <person name="Haerty W."/>
            <person name="Hahn M.W."/>
            <person name="Halligan D.L."/>
            <person name="Halpern A.L."/>
            <person name="Halter G.M."/>
            <person name="Han M.V."/>
            <person name="Heger A."/>
            <person name="Hillier L."/>
            <person name="Hinrichs A.S."/>
            <person name="Holmes I."/>
            <person name="Hoskins R.A."/>
            <person name="Hubisz M.J."/>
            <person name="Hultmark D."/>
            <person name="Huntley M.A."/>
            <person name="Jaffe D.B."/>
            <person name="Jagadeeshan S."/>
            <person name="Jeck W.R."/>
            <person name="Johnson J."/>
            <person name="Jones C.D."/>
            <person name="Jordan W.C."/>
            <person name="Karpen G.H."/>
            <person name="Kataoka E."/>
            <person name="Keightley P.D."/>
            <person name="Kheradpour P."/>
            <person name="Kirkness E.F."/>
            <person name="Koerich L.B."/>
            <person name="Kristiansen K."/>
            <person name="Kudrna D."/>
            <person name="Kulathinal R.J."/>
            <person name="Kumar S."/>
            <person name="Kwok R."/>
            <person name="Lander E."/>
            <person name="Langley C.H."/>
            <person name="Lapoint R."/>
            <person name="Lazzaro B.P."/>
            <person name="Lee S.J."/>
            <person name="Levesque L."/>
            <person name="Li R."/>
            <person name="Lin C.F."/>
            <person name="Lin M.F."/>
            <person name="Lindblad-Toh K."/>
            <person name="Llopart A."/>
            <person name="Long M."/>
            <person name="Low L."/>
            <person name="Lozovsky E."/>
            <person name="Lu J."/>
            <person name="Luo M."/>
            <person name="Machado C.A."/>
            <person name="Makalowski W."/>
            <person name="Marzo M."/>
            <person name="Matsuda M."/>
            <person name="Matzkin L."/>
            <person name="McAllister B."/>
            <person name="McBride C.S."/>
            <person name="McKernan B."/>
            <person name="McKernan K."/>
            <person name="Mendez-Lago M."/>
            <person name="Minx P."/>
            <person name="Mollenhauer M.U."/>
            <person name="Montooth K."/>
            <person name="Mount S.M."/>
            <person name="Mu X."/>
            <person name="Myers E."/>
            <person name="Negre B."/>
            <person name="Newfeld S."/>
            <person name="Nielsen R."/>
            <person name="Noor M.A."/>
            <person name="O'Grady P."/>
            <person name="Pachter L."/>
            <person name="Papaceit M."/>
            <person name="Parisi M.J."/>
            <person name="Parisi M."/>
            <person name="Parts L."/>
            <person name="Pedersen J.S."/>
            <person name="Pesole G."/>
            <person name="Phillippy A.M."/>
            <person name="Ponting C.P."/>
            <person name="Pop M."/>
            <person name="Porcelli D."/>
            <person name="Powell J.R."/>
            <person name="Prohaska S."/>
            <person name="Pruitt K."/>
            <person name="Puig M."/>
            <person name="Quesneville H."/>
            <person name="Ram K.R."/>
            <person name="Rand D."/>
            <person name="Rasmussen M.D."/>
            <person name="Reed L.K."/>
            <person name="Reenan R."/>
            <person name="Reily A."/>
            <person name="Remington K.A."/>
            <person name="Rieger T.T."/>
            <person name="Ritchie M.G."/>
            <person name="Robin C."/>
            <person name="Rogers Y.H."/>
            <person name="Rohde C."/>
            <person name="Rozas J."/>
            <person name="Rubenfield M.J."/>
            <person name="Ruiz A."/>
            <person name="Russo S."/>
            <person name="Salzberg S.L."/>
            <person name="Sanchez-Gracia A."/>
            <person name="Saranga D.J."/>
            <person name="Sato H."/>
            <person name="Schaeffer S.W."/>
            <person name="Schatz M.C."/>
            <person name="Schlenke T."/>
            <person name="Schwartz R."/>
            <person name="Segarra C."/>
            <person name="Singh R.S."/>
            <person name="Sirot L."/>
            <person name="Sirota M."/>
            <person name="Sisneros N.B."/>
            <person name="Smith C.D."/>
            <person name="Smith T.F."/>
            <person name="Spieth J."/>
            <person name="Stage D.E."/>
            <person name="Stark A."/>
            <person name="Stephan W."/>
            <person name="Strausberg R.L."/>
            <person name="Strempel S."/>
            <person name="Sturgill D."/>
            <person name="Sutton G."/>
            <person name="Sutton G.G."/>
            <person name="Tao W."/>
            <person name="Teichmann S."/>
            <person name="Tobari Y.N."/>
            <person name="Tomimura Y."/>
            <person name="Tsolas J.M."/>
            <person name="Valente V.L."/>
            <person name="Venter E."/>
            <person name="Venter J.C."/>
            <person name="Vicario S."/>
            <person name="Vieira F.G."/>
            <person name="Vilella A.J."/>
            <person name="Villasante A."/>
            <person name="Walenz B."/>
            <person name="Wang J."/>
            <person name="Wasserman M."/>
            <person name="Watts T."/>
            <person name="Wilson D."/>
            <person name="Wilson R.K."/>
            <person name="Wing R.A."/>
            <person name="Wolfner M.F."/>
            <person name="Wong A."/>
            <person name="Wong G.K."/>
            <person name="Wu C.I."/>
            <person name="Wu G."/>
            <person name="Yamamoto D."/>
            <person name="Yang H.P."/>
            <person name="Yang S.P."/>
            <person name="Yorke J.A."/>
            <person name="Yoshida K."/>
            <person name="Zdobnov E."/>
            <person name="Zhang P."/>
            <person name="Zhang Y."/>
            <person name="Zimin A.V."/>
            <person name="Baldwin J."/>
            <person name="Abdouelleil A."/>
            <person name="Abdulkadir J."/>
            <person name="Abebe A."/>
            <person name="Abera B."/>
            <person name="Abreu J."/>
            <person name="Acer S.C."/>
            <person name="Aftuck L."/>
            <person name="Alexander A."/>
            <person name="An P."/>
            <person name="Anderson E."/>
            <person name="Anderson S."/>
            <person name="Arachi H."/>
            <person name="Azer M."/>
            <person name="Bachantsang P."/>
            <person name="Barry A."/>
            <person name="Bayul T."/>
            <person name="Berlin A."/>
            <person name="Bessette D."/>
            <person name="Bloom T."/>
            <person name="Blye J."/>
            <person name="Boguslavskiy L."/>
            <person name="Bonnet C."/>
            <person name="Boukhgalter B."/>
            <person name="Bourzgui I."/>
            <person name="Brown A."/>
            <person name="Cahill P."/>
            <person name="Channer S."/>
            <person name="Cheshatsang Y."/>
            <person name="Chuda L."/>
            <person name="Citroen M."/>
            <person name="Collymore A."/>
            <person name="Cooke P."/>
            <person name="Costello M."/>
            <person name="D'Aco K."/>
            <person name="Daza R."/>
            <person name="De Haan G."/>
            <person name="DeGray S."/>
            <person name="DeMaso C."/>
            <person name="Dhargay N."/>
            <person name="Dooley K."/>
            <person name="Dooley E."/>
            <person name="Doricent M."/>
            <person name="Dorje P."/>
            <person name="Dorjee K."/>
            <person name="Dupes A."/>
            <person name="Elong R."/>
            <person name="Falk J."/>
            <person name="Farina A."/>
            <person name="Faro S."/>
            <person name="Ferguson D."/>
            <person name="Fisher S."/>
            <person name="Foley C.D."/>
            <person name="Franke A."/>
            <person name="Friedrich D."/>
            <person name="Gadbois L."/>
            <person name="Gearin G."/>
            <person name="Gearin C.R."/>
            <person name="Giannoukos G."/>
            <person name="Goode T."/>
            <person name="Graham J."/>
            <person name="Grandbois E."/>
            <person name="Grewal S."/>
            <person name="Gyaltsen K."/>
            <person name="Hafez N."/>
            <person name="Hagos B."/>
            <person name="Hall J."/>
            <person name="Henson C."/>
            <person name="Hollinger A."/>
            <person name="Honan T."/>
            <person name="Huard M.D."/>
            <person name="Hughes L."/>
            <person name="Hurhula B."/>
            <person name="Husby M.E."/>
            <person name="Kamat A."/>
            <person name="Kanga B."/>
            <person name="Kashin S."/>
            <person name="Khazanovich D."/>
            <person name="Kisner P."/>
            <person name="Lance K."/>
            <person name="Lara M."/>
            <person name="Lee W."/>
            <person name="Lennon N."/>
            <person name="Letendre F."/>
            <person name="LeVine R."/>
            <person name="Lipovsky A."/>
            <person name="Liu X."/>
            <person name="Liu J."/>
            <person name="Liu S."/>
            <person name="Lokyitsang T."/>
            <person name="Lokyitsang Y."/>
            <person name="Lubonja R."/>
            <person name="Lui A."/>
            <person name="MacDonald P."/>
            <person name="Magnisalis V."/>
            <person name="Maru K."/>
            <person name="Matthews C."/>
            <person name="McCusker W."/>
            <person name="McDonough S."/>
            <person name="Mehta T."/>
            <person name="Meldrim J."/>
            <person name="Meneus L."/>
            <person name="Mihai O."/>
            <person name="Mihalev A."/>
            <person name="Mihova T."/>
            <person name="Mittelman R."/>
            <person name="Mlenga V."/>
            <person name="Montmayeur A."/>
            <person name="Mulrain L."/>
            <person name="Navidi A."/>
            <person name="Naylor J."/>
            <person name="Negash T."/>
            <person name="Nguyen T."/>
            <person name="Nguyen N."/>
            <person name="Nicol R."/>
            <person name="Norbu C."/>
            <person name="Norbu N."/>
            <person name="Novod N."/>
            <person name="O'Neill B."/>
            <person name="Osman S."/>
            <person name="Markiewicz E."/>
            <person name="Oyono O.L."/>
            <person name="Patti C."/>
            <person name="Phunkhang P."/>
            <person name="Pierre F."/>
            <person name="Priest M."/>
            <person name="Raghuraman S."/>
            <person name="Rege F."/>
            <person name="Reyes R."/>
            <person name="Rise C."/>
            <person name="Rogov P."/>
            <person name="Ross K."/>
            <person name="Ryan E."/>
            <person name="Settipalli S."/>
            <person name="Shea T."/>
            <person name="Sherpa N."/>
            <person name="Shi L."/>
            <person name="Shih D."/>
            <person name="Sparrow T."/>
            <person name="Spaulding J."/>
            <person name="Stalker J."/>
            <person name="Stange-Thomann N."/>
            <person name="Stavropoulos S."/>
            <person name="Stone C."/>
            <person name="Strader C."/>
            <person name="Tesfaye S."/>
            <person name="Thomson T."/>
            <person name="Thoulutsang Y."/>
            <person name="Thoulutsang D."/>
            <person name="Topham K."/>
            <person name="Topping I."/>
            <person name="Tsamla T."/>
            <person name="Vassiliev H."/>
            <person name="Vo A."/>
            <person name="Wangchuk T."/>
            <person name="Wangdi T."/>
            <person name="Weiand M."/>
            <person name="Wilkinson J."/>
            <person name="Wilson A."/>
            <person name="Yadav S."/>
            <person name="Young G."/>
            <person name="Yu Q."/>
            <person name="Zembek L."/>
            <person name="Zhong D."/>
            <person name="Zimmer A."/>
            <person name="Zwirko Z."/>
            <person name="Jaffe D.B."/>
            <person name="Alvarez P."/>
            <person name="Brockman W."/>
            <person name="Butler J."/>
            <person name="Chin C."/>
            <person name="Gnerre S."/>
            <person name="Grabherr M."/>
            <person name="Kleber M."/>
            <person name="Mauceli E."/>
            <person name="MacCallum I."/>
        </authorList>
    </citation>
    <scope>NUCLEOTIDE SEQUENCE [LARGE SCALE GENOMIC DNA]</scope>
    <source>
        <strain evidence="5">Tucson 15287-2541.00</strain>
    </source>
</reference>
<name>B4JQH7_DROGR</name>
<feature type="domain" description="Homeobox" evidence="3">
    <location>
        <begin position="1"/>
        <end position="13"/>
    </location>
</feature>
<gene>
    <name evidence="4" type="primary">Dgri\GH13699</name>
    <name evidence="4" type="ORF">Dgri_GH13699</name>
</gene>
<keyword evidence="1" id="KW-0238">DNA-binding</keyword>
<dbReference type="OrthoDB" id="6159439at2759"/>
<dbReference type="CDD" id="cd00086">
    <property type="entry name" value="homeodomain"/>
    <property type="match status" value="1"/>
</dbReference>
<keyword evidence="1" id="KW-0539">Nucleus</keyword>
<keyword evidence="1" id="KW-0371">Homeobox</keyword>
<dbReference type="OMA" id="SDRHWAP"/>
<feature type="compositionally biased region" description="Low complexity" evidence="2">
    <location>
        <begin position="162"/>
        <end position="187"/>
    </location>
</feature>
<feature type="compositionally biased region" description="Basic and acidic residues" evidence="2">
    <location>
        <begin position="11"/>
        <end position="26"/>
    </location>
</feature>
<feature type="compositionally biased region" description="Polar residues" evidence="2">
    <location>
        <begin position="135"/>
        <end position="145"/>
    </location>
</feature>
<evidence type="ECO:0000313" key="4">
    <source>
        <dbReference type="EMBL" id="EDV99157.1"/>
    </source>
</evidence>
<feature type="compositionally biased region" description="Basic and acidic residues" evidence="2">
    <location>
        <begin position="33"/>
        <end position="42"/>
    </location>
</feature>
<organism evidence="5">
    <name type="scientific">Drosophila grimshawi</name>
    <name type="common">Hawaiian fruit fly</name>
    <name type="synonym">Idiomyia grimshawi</name>
    <dbReference type="NCBI Taxonomy" id="7222"/>
    <lineage>
        <taxon>Eukaryota</taxon>
        <taxon>Metazoa</taxon>
        <taxon>Ecdysozoa</taxon>
        <taxon>Arthropoda</taxon>
        <taxon>Hexapoda</taxon>
        <taxon>Insecta</taxon>
        <taxon>Pterygota</taxon>
        <taxon>Neoptera</taxon>
        <taxon>Endopterygota</taxon>
        <taxon>Diptera</taxon>
        <taxon>Brachycera</taxon>
        <taxon>Muscomorpha</taxon>
        <taxon>Ephydroidea</taxon>
        <taxon>Drosophilidae</taxon>
        <taxon>Drosophila</taxon>
        <taxon>Hawaiian Drosophila</taxon>
    </lineage>
</organism>
<dbReference type="eggNOG" id="KOG0490">
    <property type="taxonomic scope" value="Eukaryota"/>
</dbReference>
<feature type="compositionally biased region" description="Basic residues" evidence="2">
    <location>
        <begin position="1"/>
        <end position="10"/>
    </location>
</feature>
<dbReference type="Proteomes" id="UP000001070">
    <property type="component" value="Unassembled WGS sequence"/>
</dbReference>
<proteinExistence type="predicted"/>
<dbReference type="InterPro" id="IPR001356">
    <property type="entry name" value="HD"/>
</dbReference>
<feature type="compositionally biased region" description="Basic and acidic residues" evidence="2">
    <location>
        <begin position="83"/>
        <end position="92"/>
    </location>
</feature>
<feature type="DNA-binding region" description="Homeobox" evidence="1">
    <location>
        <begin position="3"/>
        <end position="14"/>
    </location>
</feature>
<dbReference type="EMBL" id="CH916372">
    <property type="protein sequence ID" value="EDV99157.1"/>
    <property type="molecule type" value="Genomic_DNA"/>
</dbReference>